<gene>
    <name evidence="1" type="ORF">HNQ03_001010</name>
</gene>
<accession>A0A8J8G6B8</accession>
<reference evidence="1" key="1">
    <citation type="submission" date="2020-05" db="EMBL/GenBank/DDBJ databases">
        <title>Genomic Encyclopedia of Type Strains, Phase IV (KMG-V): Genome sequencing to study the core and pangenomes of soil and plant-associated prokaryotes.</title>
        <authorList>
            <person name="Whitman W."/>
        </authorList>
    </citation>
    <scope>NUCLEOTIDE SEQUENCE</scope>
    <source>
        <strain evidence="1">16F</strain>
    </source>
</reference>
<dbReference type="AlphaFoldDB" id="A0A8J8G6B8"/>
<dbReference type="EMBL" id="JABSNO010000005">
    <property type="protein sequence ID" value="NRS91943.1"/>
    <property type="molecule type" value="Genomic_DNA"/>
</dbReference>
<keyword evidence="2" id="KW-1185">Reference proteome</keyword>
<evidence type="ECO:0000313" key="2">
    <source>
        <dbReference type="Proteomes" id="UP000610746"/>
    </source>
</evidence>
<comment type="caution">
    <text evidence="1">The sequence shown here is derived from an EMBL/GenBank/DDBJ whole genome shotgun (WGS) entry which is preliminary data.</text>
</comment>
<dbReference type="Proteomes" id="UP000610746">
    <property type="component" value="Unassembled WGS sequence"/>
</dbReference>
<protein>
    <submittedName>
        <fullName evidence="1">Uncharacterized protein</fullName>
    </submittedName>
</protein>
<name>A0A8J8G6B8_9FLAO</name>
<organism evidence="1 2">
    <name type="scientific">Frigoriflavimonas asaccharolytica</name>
    <dbReference type="NCBI Taxonomy" id="2735899"/>
    <lineage>
        <taxon>Bacteria</taxon>
        <taxon>Pseudomonadati</taxon>
        <taxon>Bacteroidota</taxon>
        <taxon>Flavobacteriia</taxon>
        <taxon>Flavobacteriales</taxon>
        <taxon>Weeksellaceae</taxon>
        <taxon>Frigoriflavimonas</taxon>
    </lineage>
</organism>
<sequence>MKKLNIFKAYIANQGFTWYNSIALQATIWEN</sequence>
<evidence type="ECO:0000313" key="1">
    <source>
        <dbReference type="EMBL" id="NRS91943.1"/>
    </source>
</evidence>
<proteinExistence type="predicted"/>